<comment type="caution">
    <text evidence="4">The sequence shown here is derived from an EMBL/GenBank/DDBJ whole genome shotgun (WGS) entry which is preliminary data.</text>
</comment>
<evidence type="ECO:0000256" key="3">
    <source>
        <dbReference type="SAM" id="MobiDB-lite"/>
    </source>
</evidence>
<dbReference type="HAMAP" id="MF_01584">
    <property type="entry name" value="UPF0502"/>
    <property type="match status" value="1"/>
</dbReference>
<dbReference type="Gene3D" id="1.10.10.10">
    <property type="entry name" value="Winged helix-like DNA-binding domain superfamily/Winged helix DNA-binding domain"/>
    <property type="match status" value="2"/>
</dbReference>
<keyword evidence="2" id="KW-0175">Coiled coil</keyword>
<dbReference type="InterPro" id="IPR036388">
    <property type="entry name" value="WH-like_DNA-bd_sf"/>
</dbReference>
<reference evidence="4 5" key="1">
    <citation type="submission" date="2020-08" db="EMBL/GenBank/DDBJ databases">
        <title>Genomic Encyclopedia of Type Strains, Phase IV (KMG-IV): sequencing the most valuable type-strain genomes for metagenomic binning, comparative biology and taxonomic classification.</title>
        <authorList>
            <person name="Goeker M."/>
        </authorList>
    </citation>
    <scope>NUCLEOTIDE SEQUENCE [LARGE SCALE GENOMIC DNA]</scope>
    <source>
        <strain evidence="4 5">DSM 29007</strain>
    </source>
</reference>
<evidence type="ECO:0000313" key="4">
    <source>
        <dbReference type="EMBL" id="MBB6072291.1"/>
    </source>
</evidence>
<dbReference type="PANTHER" id="PTHR38768">
    <property type="entry name" value="UPF0502 PROTEIN YCEH"/>
    <property type="match status" value="1"/>
</dbReference>
<dbReference type="Pfam" id="PF04337">
    <property type="entry name" value="DUF480"/>
    <property type="match status" value="1"/>
</dbReference>
<dbReference type="PANTHER" id="PTHR38768:SF1">
    <property type="entry name" value="UPF0502 PROTEIN YCEH"/>
    <property type="match status" value="1"/>
</dbReference>
<comment type="similarity">
    <text evidence="1">Belongs to the UPF0502 family.</text>
</comment>
<organism evidence="4 5">
    <name type="scientific">Longimicrobium terrae</name>
    <dbReference type="NCBI Taxonomy" id="1639882"/>
    <lineage>
        <taxon>Bacteria</taxon>
        <taxon>Pseudomonadati</taxon>
        <taxon>Gemmatimonadota</taxon>
        <taxon>Longimicrobiia</taxon>
        <taxon>Longimicrobiales</taxon>
        <taxon>Longimicrobiaceae</taxon>
        <taxon>Longimicrobium</taxon>
    </lineage>
</organism>
<feature type="region of interest" description="Disordered" evidence="3">
    <location>
        <begin position="166"/>
        <end position="191"/>
    </location>
</feature>
<dbReference type="EMBL" id="JACHIA010000014">
    <property type="protein sequence ID" value="MBB6072291.1"/>
    <property type="molecule type" value="Genomic_DNA"/>
</dbReference>
<dbReference type="Proteomes" id="UP000582837">
    <property type="component" value="Unassembled WGS sequence"/>
</dbReference>
<name>A0A841H2H3_9BACT</name>
<protein>
    <submittedName>
        <fullName evidence="4">Uncharacterized protein</fullName>
    </submittedName>
</protein>
<evidence type="ECO:0000256" key="1">
    <source>
        <dbReference type="HAMAP-Rule" id="MF_01584"/>
    </source>
</evidence>
<dbReference type="InterPro" id="IPR007432">
    <property type="entry name" value="DUF480"/>
</dbReference>
<feature type="coiled-coil region" evidence="2">
    <location>
        <begin position="194"/>
        <end position="221"/>
    </location>
</feature>
<accession>A0A841H2H3</accession>
<sequence length="223" mass="24653">MLQPPLTDVEVRILGSLLEKEVTTPDNYPLSLNALAAACNQTTNREPVMRLAEDAVVEGAVALRRRYLLRQIQPAGSRVTKYEHLLAQELRLGTRELAVLGVLMLRGPQTPGELYARTARLESFADLADLEGVLESLIAREPEALVARLPRRAGQKEVRYAHLLSGEPAQTEESAPSDEREVRAHRSDAGDDRVAALERTVDALQAELAALRTEFEAFRALLQ</sequence>
<dbReference type="InterPro" id="IPR036390">
    <property type="entry name" value="WH_DNA-bd_sf"/>
</dbReference>
<evidence type="ECO:0000313" key="5">
    <source>
        <dbReference type="Proteomes" id="UP000582837"/>
    </source>
</evidence>
<dbReference type="SUPFAM" id="SSF46785">
    <property type="entry name" value="Winged helix' DNA-binding domain"/>
    <property type="match status" value="2"/>
</dbReference>
<dbReference type="AlphaFoldDB" id="A0A841H2H3"/>
<evidence type="ECO:0000256" key="2">
    <source>
        <dbReference type="SAM" id="Coils"/>
    </source>
</evidence>
<keyword evidence="5" id="KW-1185">Reference proteome</keyword>
<gene>
    <name evidence="4" type="ORF">HNQ61_003953</name>
</gene>
<feature type="compositionally biased region" description="Basic and acidic residues" evidence="3">
    <location>
        <begin position="177"/>
        <end position="191"/>
    </location>
</feature>
<proteinExistence type="inferred from homology"/>